<dbReference type="AlphaFoldDB" id="A0A2B4S438"/>
<feature type="region of interest" description="Disordered" evidence="5">
    <location>
        <begin position="88"/>
        <end position="110"/>
    </location>
</feature>
<feature type="domain" description="HMG box" evidence="6">
    <location>
        <begin position="187"/>
        <end position="255"/>
    </location>
</feature>
<evidence type="ECO:0000256" key="2">
    <source>
        <dbReference type="ARBA" id="ARBA00023125"/>
    </source>
</evidence>
<keyword evidence="8" id="KW-1185">Reference proteome</keyword>
<dbReference type="InterPro" id="IPR051762">
    <property type="entry name" value="UBF1"/>
</dbReference>
<dbReference type="PANTHER" id="PTHR46318:SF3">
    <property type="entry name" value="UPSTREAM BINDING TRANSCRIPTION FACTOR"/>
    <property type="match status" value="1"/>
</dbReference>
<dbReference type="PROSITE" id="PS50118">
    <property type="entry name" value="HMG_BOX_2"/>
    <property type="match status" value="2"/>
</dbReference>
<dbReference type="OrthoDB" id="1919336at2759"/>
<dbReference type="Pfam" id="PF00505">
    <property type="entry name" value="HMG_box"/>
    <property type="match status" value="2"/>
</dbReference>
<evidence type="ECO:0000256" key="5">
    <source>
        <dbReference type="SAM" id="MobiDB-lite"/>
    </source>
</evidence>
<dbReference type="GO" id="GO:0003677">
    <property type="term" value="F:DNA binding"/>
    <property type="evidence" value="ECO:0007669"/>
    <property type="project" value="UniProtKB-UniRule"/>
</dbReference>
<comment type="caution">
    <text evidence="7">The sequence shown here is derived from an EMBL/GenBank/DDBJ whole genome shotgun (WGS) entry which is preliminary data.</text>
</comment>
<gene>
    <name evidence="7" type="primary">Ubtf</name>
    <name evidence="7" type="ORF">AWC38_SpisGene12146</name>
</gene>
<sequence length="268" mass="31962">MAAVNGESVHEESQGKSSIWTYEKEQKLFGKVDEYLEDSEERRGFYVKDINWSDIAFDGFTADEVHKRWRVLTLRVRKMRNAKEILEDAKQRAADKQTSEGSRKRKMDDSFPKAPLTAYLLFSNEKRQPMAEKYPDLNTRELLAKIGKKWRKLSAEKKKKYQDIYLEDKKKYESELTQYFLTNFPEEKAPKTAFELWSAKKEKELKEEHPNISDKRLQKKLKKRWGRLDDEEKEELEKKSKQEMDKFLRKMRKRVKGPKCCAWSTGNN</sequence>
<dbReference type="PANTHER" id="PTHR46318">
    <property type="entry name" value="UPSTREAM BINDING TRANSCRIPTION FACTOR"/>
    <property type="match status" value="1"/>
</dbReference>
<evidence type="ECO:0000313" key="8">
    <source>
        <dbReference type="Proteomes" id="UP000225706"/>
    </source>
</evidence>
<dbReference type="EMBL" id="LSMT01000211">
    <property type="protein sequence ID" value="PFX23328.1"/>
    <property type="molecule type" value="Genomic_DNA"/>
</dbReference>
<feature type="DNA-binding region" description="HMG box" evidence="4">
    <location>
        <begin position="187"/>
        <end position="255"/>
    </location>
</feature>
<protein>
    <submittedName>
        <fullName evidence="7">Nucleolar transcription factor 1</fullName>
    </submittedName>
</protein>
<dbReference type="InterPro" id="IPR036910">
    <property type="entry name" value="HMG_box_dom_sf"/>
</dbReference>
<dbReference type="SUPFAM" id="SSF47095">
    <property type="entry name" value="HMG-box"/>
    <property type="match status" value="2"/>
</dbReference>
<dbReference type="Gene3D" id="1.10.30.10">
    <property type="entry name" value="High mobility group box domain"/>
    <property type="match status" value="2"/>
</dbReference>
<evidence type="ECO:0000256" key="1">
    <source>
        <dbReference type="ARBA" id="ARBA00004123"/>
    </source>
</evidence>
<evidence type="ECO:0000256" key="3">
    <source>
        <dbReference type="ARBA" id="ARBA00023242"/>
    </source>
</evidence>
<proteinExistence type="predicted"/>
<accession>A0A2B4S438</accession>
<feature type="DNA-binding region" description="HMG box" evidence="4">
    <location>
        <begin position="112"/>
        <end position="180"/>
    </location>
</feature>
<dbReference type="SMART" id="SM00398">
    <property type="entry name" value="HMG"/>
    <property type="match status" value="2"/>
</dbReference>
<evidence type="ECO:0000259" key="6">
    <source>
        <dbReference type="PROSITE" id="PS50118"/>
    </source>
</evidence>
<dbReference type="GO" id="GO:0005634">
    <property type="term" value="C:nucleus"/>
    <property type="evidence" value="ECO:0007669"/>
    <property type="project" value="UniProtKB-SubCell"/>
</dbReference>
<dbReference type="InterPro" id="IPR009071">
    <property type="entry name" value="HMG_box_dom"/>
</dbReference>
<feature type="domain" description="HMG box" evidence="6">
    <location>
        <begin position="112"/>
        <end position="180"/>
    </location>
</feature>
<comment type="subcellular location">
    <subcellularLocation>
        <location evidence="1">Nucleus</location>
    </subcellularLocation>
</comment>
<evidence type="ECO:0000313" key="7">
    <source>
        <dbReference type="EMBL" id="PFX23328.1"/>
    </source>
</evidence>
<evidence type="ECO:0000256" key="4">
    <source>
        <dbReference type="PROSITE-ProRule" id="PRU00267"/>
    </source>
</evidence>
<name>A0A2B4S438_STYPI</name>
<organism evidence="7 8">
    <name type="scientific">Stylophora pistillata</name>
    <name type="common">Smooth cauliflower coral</name>
    <dbReference type="NCBI Taxonomy" id="50429"/>
    <lineage>
        <taxon>Eukaryota</taxon>
        <taxon>Metazoa</taxon>
        <taxon>Cnidaria</taxon>
        <taxon>Anthozoa</taxon>
        <taxon>Hexacorallia</taxon>
        <taxon>Scleractinia</taxon>
        <taxon>Astrocoeniina</taxon>
        <taxon>Pocilloporidae</taxon>
        <taxon>Stylophora</taxon>
    </lineage>
</organism>
<dbReference type="STRING" id="50429.A0A2B4S438"/>
<dbReference type="Proteomes" id="UP000225706">
    <property type="component" value="Unassembled WGS sequence"/>
</dbReference>
<keyword evidence="2 4" id="KW-0238">DNA-binding</keyword>
<keyword evidence="3 4" id="KW-0539">Nucleus</keyword>
<reference evidence="8" key="1">
    <citation type="journal article" date="2017" name="bioRxiv">
        <title>Comparative analysis of the genomes of Stylophora pistillata and Acropora digitifera provides evidence for extensive differences between species of corals.</title>
        <authorList>
            <person name="Voolstra C.R."/>
            <person name="Li Y."/>
            <person name="Liew Y.J."/>
            <person name="Baumgarten S."/>
            <person name="Zoccola D."/>
            <person name="Flot J.-F."/>
            <person name="Tambutte S."/>
            <person name="Allemand D."/>
            <person name="Aranda M."/>
        </authorList>
    </citation>
    <scope>NUCLEOTIDE SEQUENCE [LARGE SCALE GENOMIC DNA]</scope>
</reference>